<dbReference type="EnsemblPlants" id="KEH41608">
    <property type="protein sequence ID" value="KEH41608"/>
    <property type="gene ID" value="MTR_1g052765"/>
</dbReference>
<reference evidence="1 3" key="2">
    <citation type="journal article" date="2014" name="BMC Genomics">
        <title>An improved genome release (version Mt4.0) for the model legume Medicago truncatula.</title>
        <authorList>
            <person name="Tang H."/>
            <person name="Krishnakumar V."/>
            <person name="Bidwell S."/>
            <person name="Rosen B."/>
            <person name="Chan A."/>
            <person name="Zhou S."/>
            <person name="Gentzbittel L."/>
            <person name="Childs K.L."/>
            <person name="Yandell M."/>
            <person name="Gundlach H."/>
            <person name="Mayer K.F."/>
            <person name="Schwartz D.C."/>
            <person name="Town C.D."/>
        </authorList>
    </citation>
    <scope>GENOME REANNOTATION</scope>
    <source>
        <strain evidence="1">A17</strain>
        <strain evidence="2 3">cv. Jemalong A17</strain>
    </source>
</reference>
<keyword evidence="1" id="KW-0472">Membrane</keyword>
<organism evidence="1 3">
    <name type="scientific">Medicago truncatula</name>
    <name type="common">Barrel medic</name>
    <name type="synonym">Medicago tribuloides</name>
    <dbReference type="NCBI Taxonomy" id="3880"/>
    <lineage>
        <taxon>Eukaryota</taxon>
        <taxon>Viridiplantae</taxon>
        <taxon>Streptophyta</taxon>
        <taxon>Embryophyta</taxon>
        <taxon>Tracheophyta</taxon>
        <taxon>Spermatophyta</taxon>
        <taxon>Magnoliopsida</taxon>
        <taxon>eudicotyledons</taxon>
        <taxon>Gunneridae</taxon>
        <taxon>Pentapetalae</taxon>
        <taxon>rosids</taxon>
        <taxon>fabids</taxon>
        <taxon>Fabales</taxon>
        <taxon>Fabaceae</taxon>
        <taxon>Papilionoideae</taxon>
        <taxon>50 kb inversion clade</taxon>
        <taxon>NPAAA clade</taxon>
        <taxon>Hologalegina</taxon>
        <taxon>IRL clade</taxon>
        <taxon>Trifolieae</taxon>
        <taxon>Medicago</taxon>
    </lineage>
</organism>
<keyword evidence="1" id="KW-0812">Transmembrane</keyword>
<name>A0A072VJJ3_MEDTR</name>
<gene>
    <name evidence="1" type="ordered locus">MTR_1g052765</name>
</gene>
<dbReference type="Proteomes" id="UP000002051">
    <property type="component" value="Unassembled WGS sequence"/>
</dbReference>
<accession>A0A072VJJ3</accession>
<keyword evidence="3" id="KW-1185">Reference proteome</keyword>
<evidence type="ECO:0000313" key="2">
    <source>
        <dbReference type="EnsemblPlants" id="KEH41608"/>
    </source>
</evidence>
<protein>
    <submittedName>
        <fullName evidence="1">Transmembrane protein, putative</fullName>
    </submittedName>
</protein>
<sequence>MRSLKRTETFDGLDIGDDLEIIWYHMHICVGLEIGVLQVGPIIPGLGLRQGDPLSPYLFIICAEGLSVLIRDAERKGVLTGTKMIYDDFR</sequence>
<dbReference type="HOGENOM" id="CLU_2444142_0_0_1"/>
<reference evidence="1 3" key="1">
    <citation type="journal article" date="2011" name="Nature">
        <title>The Medicago genome provides insight into the evolution of rhizobial symbioses.</title>
        <authorList>
            <person name="Young N.D."/>
            <person name="Debelle F."/>
            <person name="Oldroyd G.E."/>
            <person name="Geurts R."/>
            <person name="Cannon S.B."/>
            <person name="Udvardi M.K."/>
            <person name="Benedito V.A."/>
            <person name="Mayer K.F."/>
            <person name="Gouzy J."/>
            <person name="Schoof H."/>
            <person name="Van de Peer Y."/>
            <person name="Proost S."/>
            <person name="Cook D.R."/>
            <person name="Meyers B.C."/>
            <person name="Spannagl M."/>
            <person name="Cheung F."/>
            <person name="De Mita S."/>
            <person name="Krishnakumar V."/>
            <person name="Gundlach H."/>
            <person name="Zhou S."/>
            <person name="Mudge J."/>
            <person name="Bharti A.K."/>
            <person name="Murray J.D."/>
            <person name="Naoumkina M.A."/>
            <person name="Rosen B."/>
            <person name="Silverstein K.A."/>
            <person name="Tang H."/>
            <person name="Rombauts S."/>
            <person name="Zhao P.X."/>
            <person name="Zhou P."/>
            <person name="Barbe V."/>
            <person name="Bardou P."/>
            <person name="Bechner M."/>
            <person name="Bellec A."/>
            <person name="Berger A."/>
            <person name="Berges H."/>
            <person name="Bidwell S."/>
            <person name="Bisseling T."/>
            <person name="Choisne N."/>
            <person name="Couloux A."/>
            <person name="Denny R."/>
            <person name="Deshpande S."/>
            <person name="Dai X."/>
            <person name="Doyle J.J."/>
            <person name="Dudez A.M."/>
            <person name="Farmer A.D."/>
            <person name="Fouteau S."/>
            <person name="Franken C."/>
            <person name="Gibelin C."/>
            <person name="Gish J."/>
            <person name="Goldstein S."/>
            <person name="Gonzalez A.J."/>
            <person name="Green P.J."/>
            <person name="Hallab A."/>
            <person name="Hartog M."/>
            <person name="Hua A."/>
            <person name="Humphray S.J."/>
            <person name="Jeong D.H."/>
            <person name="Jing Y."/>
            <person name="Jocker A."/>
            <person name="Kenton S.M."/>
            <person name="Kim D.J."/>
            <person name="Klee K."/>
            <person name="Lai H."/>
            <person name="Lang C."/>
            <person name="Lin S."/>
            <person name="Macmil S.L."/>
            <person name="Magdelenat G."/>
            <person name="Matthews L."/>
            <person name="McCorrison J."/>
            <person name="Monaghan E.L."/>
            <person name="Mun J.H."/>
            <person name="Najar F.Z."/>
            <person name="Nicholson C."/>
            <person name="Noirot C."/>
            <person name="O'Bleness M."/>
            <person name="Paule C.R."/>
            <person name="Poulain J."/>
            <person name="Prion F."/>
            <person name="Qin B."/>
            <person name="Qu C."/>
            <person name="Retzel E.F."/>
            <person name="Riddle C."/>
            <person name="Sallet E."/>
            <person name="Samain S."/>
            <person name="Samson N."/>
            <person name="Sanders I."/>
            <person name="Saurat O."/>
            <person name="Scarpelli C."/>
            <person name="Schiex T."/>
            <person name="Segurens B."/>
            <person name="Severin A.J."/>
            <person name="Sherrier D.J."/>
            <person name="Shi R."/>
            <person name="Sims S."/>
            <person name="Singer S.R."/>
            <person name="Sinharoy S."/>
            <person name="Sterck L."/>
            <person name="Viollet A."/>
            <person name="Wang B.B."/>
            <person name="Wang K."/>
            <person name="Wang M."/>
            <person name="Wang X."/>
            <person name="Warfsmann J."/>
            <person name="Weissenbach J."/>
            <person name="White D.D."/>
            <person name="White J.D."/>
            <person name="Wiley G.B."/>
            <person name="Wincker P."/>
            <person name="Xing Y."/>
            <person name="Yang L."/>
            <person name="Yao Z."/>
            <person name="Ying F."/>
            <person name="Zhai J."/>
            <person name="Zhou L."/>
            <person name="Zuber A."/>
            <person name="Denarie J."/>
            <person name="Dixon R.A."/>
            <person name="May G.D."/>
            <person name="Schwartz D.C."/>
            <person name="Rogers J."/>
            <person name="Quetier F."/>
            <person name="Town C.D."/>
            <person name="Roe B.A."/>
        </authorList>
    </citation>
    <scope>NUCLEOTIDE SEQUENCE [LARGE SCALE GENOMIC DNA]</scope>
    <source>
        <strain evidence="1">A17</strain>
        <strain evidence="2 3">cv. Jemalong A17</strain>
    </source>
</reference>
<dbReference type="EMBL" id="CM001217">
    <property type="protein sequence ID" value="KEH41608.1"/>
    <property type="molecule type" value="Genomic_DNA"/>
</dbReference>
<reference evidence="2" key="3">
    <citation type="submission" date="2015-04" db="UniProtKB">
        <authorList>
            <consortium name="EnsemblPlants"/>
        </authorList>
    </citation>
    <scope>IDENTIFICATION</scope>
    <source>
        <strain evidence="2">cv. Jemalong A17</strain>
    </source>
</reference>
<proteinExistence type="predicted"/>
<evidence type="ECO:0000313" key="3">
    <source>
        <dbReference type="Proteomes" id="UP000002051"/>
    </source>
</evidence>
<evidence type="ECO:0000313" key="1">
    <source>
        <dbReference type="EMBL" id="KEH41608.1"/>
    </source>
</evidence>
<dbReference type="STRING" id="3880.A0A072VJJ3"/>
<dbReference type="AlphaFoldDB" id="A0A072VJJ3"/>